<reference evidence="4 5" key="1">
    <citation type="submission" date="2021-03" db="EMBL/GenBank/DDBJ databases">
        <title>Sequencing the genomes of 1000 actinobacteria strains.</title>
        <authorList>
            <person name="Klenk H.-P."/>
        </authorList>
    </citation>
    <scope>NUCLEOTIDE SEQUENCE [LARGE SCALE GENOMIC DNA]</scope>
    <source>
        <strain evidence="4 5">DSM 14564</strain>
    </source>
</reference>
<sequence length="778" mass="83126">MTDPTLLRRPGAATRWLEALPLGNGRIGAMAWGDPVRARFGLNESTFWSGSPTATRDRRTSREEASQILARAREQFEAGQVARAQQMLEGLGAAWSQAYQPVGDLIVTGGASVEGVGARADTGGADSADIGTSGAGGTAGDAAERVLDLARAEHRVRTPAGEQLSFVSTADDVLVHAFPLAGDSAIEVELDSPQVEEHRRTASGQLAVVLRAPSDAPPSHQGAPMAWNEEGPGRIAVVVRSRHEGDRALVVCALVTTWRGFGAQPDRPVADALAEARRQAEAALAHGEDELHRRHLAQPLPGAHEVALTLDGAEDSALLATCFAYGRYLLASSSRPGLPPATLQGIWNAQVSAPWNSNYTVNINLEMNHWAAGVAHVPAAAAALEKYTAMLREVGQETARRLYGADGWTVHHNSDPWGYSDPVDGDPKWATWPMGGLWLERELDSLAAFSGEDAATIAARRFPARRSAAAFALDLLHESADGHLVTFPSTSPENEWIASDGQTVALSEGAGMDRWLLREVLEAVVADAELLGRLEDPVVSRAVAALALVPEPRIGADGRVLEWHADALAEVEPTHRHVSHLGFLYPGTQEVSAELERAAAASLDGRGDEATGWSLVWKTALWARLHRPDKVQDLLELFLRPAERADGSERSGLYPNLFSAHPPFQIDGNLGIVAALAECLLQSHREEIELLPALPPIMADGSVRGLRARPGIAVDMSWTDGVVTAVRLRALGPGARGVHHVRCAQRTTVVELTDEQAVEVELAGPPASAQRPMTAAER</sequence>
<dbReference type="InterPro" id="IPR054363">
    <property type="entry name" value="GH95_cat"/>
</dbReference>
<dbReference type="Pfam" id="PF14498">
    <property type="entry name" value="Glyco_hyd_65N_2"/>
    <property type="match status" value="1"/>
</dbReference>
<comment type="caution">
    <text evidence="4">The sequence shown here is derived from an EMBL/GenBank/DDBJ whole genome shotgun (WGS) entry which is preliminary data.</text>
</comment>
<organism evidence="4 5">
    <name type="scientific">Brachybacterium fresconis</name>
    <dbReference type="NCBI Taxonomy" id="173363"/>
    <lineage>
        <taxon>Bacteria</taxon>
        <taxon>Bacillati</taxon>
        <taxon>Actinomycetota</taxon>
        <taxon>Actinomycetes</taxon>
        <taxon>Micrococcales</taxon>
        <taxon>Dermabacteraceae</taxon>
        <taxon>Brachybacterium</taxon>
    </lineage>
</organism>
<dbReference type="Gene3D" id="1.50.10.10">
    <property type="match status" value="1"/>
</dbReference>
<gene>
    <name evidence="4" type="ORF">JOF44_002080</name>
</gene>
<accession>A0ABS4YK51</accession>
<evidence type="ECO:0000313" key="5">
    <source>
        <dbReference type="Proteomes" id="UP000698222"/>
    </source>
</evidence>
<keyword evidence="4" id="KW-0326">Glycosidase</keyword>
<dbReference type="Proteomes" id="UP000698222">
    <property type="component" value="Unassembled WGS sequence"/>
</dbReference>
<dbReference type="PANTHER" id="PTHR31084">
    <property type="entry name" value="ALPHA-L-FUCOSIDASE 2"/>
    <property type="match status" value="1"/>
</dbReference>
<name>A0ABS4YK51_9MICO</name>
<dbReference type="Pfam" id="PF21307">
    <property type="entry name" value="Glyco_hydro_95_C"/>
    <property type="match status" value="1"/>
</dbReference>
<protein>
    <submittedName>
        <fullName evidence="4">Alpha-L-fucosidase 2</fullName>
        <ecNumber evidence="4">3.2.1.51</ecNumber>
    </submittedName>
</protein>
<dbReference type="PANTHER" id="PTHR31084:SF0">
    <property type="entry name" value="ALPHA-L-FUCOSIDASE 2"/>
    <property type="match status" value="1"/>
</dbReference>
<dbReference type="EC" id="3.2.1.51" evidence="4"/>
<dbReference type="RefSeq" id="WP_209890725.1">
    <property type="nucleotide sequence ID" value="NZ_BAAAJV010000018.1"/>
</dbReference>
<feature type="domain" description="Glycosyl hydrolase family 95 N-terminal" evidence="1">
    <location>
        <begin position="11"/>
        <end position="212"/>
    </location>
</feature>
<dbReference type="Pfam" id="PF22124">
    <property type="entry name" value="Glyco_hydro_95_cat"/>
    <property type="match status" value="1"/>
</dbReference>
<keyword evidence="5" id="KW-1185">Reference proteome</keyword>
<dbReference type="PIRSF" id="PIRSF007663">
    <property type="entry name" value="UCP007663"/>
    <property type="match status" value="1"/>
</dbReference>
<dbReference type="GO" id="GO:0004560">
    <property type="term" value="F:alpha-L-fucosidase activity"/>
    <property type="evidence" value="ECO:0007669"/>
    <property type="project" value="UniProtKB-EC"/>
</dbReference>
<dbReference type="InterPro" id="IPR008928">
    <property type="entry name" value="6-hairpin_glycosidase_sf"/>
</dbReference>
<proteinExistence type="predicted"/>
<evidence type="ECO:0000259" key="2">
    <source>
        <dbReference type="Pfam" id="PF21307"/>
    </source>
</evidence>
<dbReference type="EMBL" id="JAGIOC010000001">
    <property type="protein sequence ID" value="MBP2409177.1"/>
    <property type="molecule type" value="Genomic_DNA"/>
</dbReference>
<dbReference type="SUPFAM" id="SSF48208">
    <property type="entry name" value="Six-hairpin glycosidases"/>
    <property type="match status" value="1"/>
</dbReference>
<evidence type="ECO:0000259" key="3">
    <source>
        <dbReference type="Pfam" id="PF22124"/>
    </source>
</evidence>
<dbReference type="InterPro" id="IPR027414">
    <property type="entry name" value="GH95_N_dom"/>
</dbReference>
<evidence type="ECO:0000313" key="4">
    <source>
        <dbReference type="EMBL" id="MBP2409177.1"/>
    </source>
</evidence>
<dbReference type="InterPro" id="IPR012341">
    <property type="entry name" value="6hp_glycosidase-like_sf"/>
</dbReference>
<dbReference type="InterPro" id="IPR049053">
    <property type="entry name" value="AFCA-like_C"/>
</dbReference>
<feature type="domain" description="Glycosyl hydrolase family 95 catalytic" evidence="3">
    <location>
        <begin position="301"/>
        <end position="680"/>
    </location>
</feature>
<dbReference type="InterPro" id="IPR016518">
    <property type="entry name" value="Alpha-L-fucosidase"/>
</dbReference>
<evidence type="ECO:0000259" key="1">
    <source>
        <dbReference type="Pfam" id="PF14498"/>
    </source>
</evidence>
<keyword evidence="4" id="KW-0378">Hydrolase</keyword>
<feature type="domain" description="Alpha fucosidase A-like C-terminal" evidence="2">
    <location>
        <begin position="682"/>
        <end position="751"/>
    </location>
</feature>